<comment type="caution">
    <text evidence="2">The sequence shown here is derived from an EMBL/GenBank/DDBJ whole genome shotgun (WGS) entry which is preliminary data.</text>
</comment>
<gene>
    <name evidence="2" type="ORF">MNOR_LOCUS13357</name>
</gene>
<dbReference type="InterPro" id="IPR007110">
    <property type="entry name" value="Ig-like_dom"/>
</dbReference>
<dbReference type="EMBL" id="CAXKWB010007607">
    <property type="protein sequence ID" value="CAL4087926.1"/>
    <property type="molecule type" value="Genomic_DNA"/>
</dbReference>
<protein>
    <recommendedName>
        <fullName evidence="1">Ig-like domain-containing protein</fullName>
    </recommendedName>
</protein>
<reference evidence="2 3" key="1">
    <citation type="submission" date="2024-05" db="EMBL/GenBank/DDBJ databases">
        <authorList>
            <person name="Wallberg A."/>
        </authorList>
    </citation>
    <scope>NUCLEOTIDE SEQUENCE [LARGE SCALE GENOMIC DNA]</scope>
</reference>
<dbReference type="Gene3D" id="3.50.4.10">
    <property type="entry name" value="Hepatocyte Growth Factor"/>
    <property type="match status" value="1"/>
</dbReference>
<dbReference type="InterPro" id="IPR003609">
    <property type="entry name" value="Pan_app"/>
</dbReference>
<dbReference type="SUPFAM" id="SSF48726">
    <property type="entry name" value="Immunoglobulin"/>
    <property type="match status" value="1"/>
</dbReference>
<dbReference type="SUPFAM" id="SSF57414">
    <property type="entry name" value="Hairpin loop containing domain-like"/>
    <property type="match status" value="1"/>
</dbReference>
<evidence type="ECO:0000313" key="2">
    <source>
        <dbReference type="EMBL" id="CAL4087926.1"/>
    </source>
</evidence>
<name>A0AAV2QJB9_MEGNR</name>
<dbReference type="Proteomes" id="UP001497623">
    <property type="component" value="Unassembled WGS sequence"/>
</dbReference>
<dbReference type="AlphaFoldDB" id="A0AAV2QJB9"/>
<feature type="non-terminal residue" evidence="2">
    <location>
        <position position="1"/>
    </location>
</feature>
<evidence type="ECO:0000259" key="1">
    <source>
        <dbReference type="PROSITE" id="PS50835"/>
    </source>
</evidence>
<organism evidence="2 3">
    <name type="scientific">Meganyctiphanes norvegica</name>
    <name type="common">Northern krill</name>
    <name type="synonym">Thysanopoda norvegica</name>
    <dbReference type="NCBI Taxonomy" id="48144"/>
    <lineage>
        <taxon>Eukaryota</taxon>
        <taxon>Metazoa</taxon>
        <taxon>Ecdysozoa</taxon>
        <taxon>Arthropoda</taxon>
        <taxon>Crustacea</taxon>
        <taxon>Multicrustacea</taxon>
        <taxon>Malacostraca</taxon>
        <taxon>Eumalacostraca</taxon>
        <taxon>Eucarida</taxon>
        <taxon>Euphausiacea</taxon>
        <taxon>Euphausiidae</taxon>
        <taxon>Meganyctiphanes</taxon>
    </lineage>
</organism>
<sequence length="173" mass="19628">VRLECKRNTDAINFYGLYWYKDEEMIYKYFPDALYPGEIIEVPGVIIDDSESNGNVLQLKNVTEETSGVYMCNVLGEAPSFYSSSASKKLDIESLKWSQLTNACIRSNNEKIVFTPTIEICKEKCIKEYGIACRSIEFNRVSGTCALSSARSTSQDYEEPCHVDGWTFTEMLS</sequence>
<dbReference type="Pfam" id="PF00024">
    <property type="entry name" value="PAN_1"/>
    <property type="match status" value="1"/>
</dbReference>
<keyword evidence="3" id="KW-1185">Reference proteome</keyword>
<proteinExistence type="predicted"/>
<accession>A0AAV2QJB9</accession>
<feature type="non-terminal residue" evidence="2">
    <location>
        <position position="173"/>
    </location>
</feature>
<dbReference type="CDD" id="cd01099">
    <property type="entry name" value="PAN_AP_HGF"/>
    <property type="match status" value="1"/>
</dbReference>
<feature type="domain" description="Ig-like" evidence="1">
    <location>
        <begin position="1"/>
        <end position="91"/>
    </location>
</feature>
<dbReference type="PANTHER" id="PTHR21261:SF15">
    <property type="entry name" value="BEATEN PATH IIIA, ISOFORM D-RELATED"/>
    <property type="match status" value="1"/>
</dbReference>
<dbReference type="PROSITE" id="PS50835">
    <property type="entry name" value="IG_LIKE"/>
    <property type="match status" value="1"/>
</dbReference>
<dbReference type="InterPro" id="IPR036179">
    <property type="entry name" value="Ig-like_dom_sf"/>
</dbReference>
<dbReference type="PANTHER" id="PTHR21261">
    <property type="entry name" value="BEAT PROTEIN"/>
    <property type="match status" value="1"/>
</dbReference>
<evidence type="ECO:0000313" key="3">
    <source>
        <dbReference type="Proteomes" id="UP001497623"/>
    </source>
</evidence>
<dbReference type="Gene3D" id="2.60.40.10">
    <property type="entry name" value="Immunoglobulins"/>
    <property type="match status" value="1"/>
</dbReference>
<dbReference type="InterPro" id="IPR013783">
    <property type="entry name" value="Ig-like_fold"/>
</dbReference>